<sequence>MEVHNMRRFKHLSQADRAVIQRMLAEKASIKSIADYLGYSRSAIYQEINRHTQTITFSEDFKYSKPYNALQAQDLANRSHYSVGRSTKLTEAKKRQIRKDLERGMTPEMISNTSPTMHVTTRTIYNWINYYKIPGVTPETHLPMAGRRHRRSLSKKSRKAALKRARDKETAQLSAKHNWISINKRPESINSRKTPFHWEMDGVESKQSNYLVLTFVERKTRFTVAIRTKSKRSADIARAIESFISMYGDQRHSITHDRGAEFLNNQVSLLFSRYKIKQYVAHAYSAWERGSNENANRRLRRYFPKGTDFKKTTQAELNAATEKMNNWPLKLHSYRTPNHEFNKAKNRQNKPRNKKI</sequence>
<dbReference type="Pfam" id="PF00665">
    <property type="entry name" value="rve"/>
    <property type="match status" value="1"/>
</dbReference>
<proteinExistence type="predicted"/>
<dbReference type="GO" id="GO:0005829">
    <property type="term" value="C:cytosol"/>
    <property type="evidence" value="ECO:0007669"/>
    <property type="project" value="TreeGrafter"/>
</dbReference>
<organism evidence="4 5">
    <name type="scientific">Weissella confusa</name>
    <name type="common">Lactobacillus confusus</name>
    <dbReference type="NCBI Taxonomy" id="1583"/>
    <lineage>
        <taxon>Bacteria</taxon>
        <taxon>Bacillati</taxon>
        <taxon>Bacillota</taxon>
        <taxon>Bacilli</taxon>
        <taxon>Lactobacillales</taxon>
        <taxon>Lactobacillaceae</taxon>
        <taxon>Weissella</taxon>
    </lineage>
</organism>
<dbReference type="Gene3D" id="3.30.420.10">
    <property type="entry name" value="Ribonuclease H-like superfamily/Ribonuclease H"/>
    <property type="match status" value="1"/>
</dbReference>
<comment type="caution">
    <text evidence="4">The sequence shown here is derived from an EMBL/GenBank/DDBJ whole genome shotgun (WGS) entry which is preliminary data.</text>
</comment>
<dbReference type="InterPro" id="IPR025246">
    <property type="entry name" value="IS30-like_HTH"/>
</dbReference>
<dbReference type="InterPro" id="IPR051917">
    <property type="entry name" value="Transposase-Integrase"/>
</dbReference>
<evidence type="ECO:0000256" key="1">
    <source>
        <dbReference type="ARBA" id="ARBA00023172"/>
    </source>
</evidence>
<dbReference type="InterPro" id="IPR053392">
    <property type="entry name" value="Transposase_IS30-like"/>
</dbReference>
<dbReference type="Pfam" id="PF13936">
    <property type="entry name" value="HTH_38"/>
    <property type="match status" value="1"/>
</dbReference>
<dbReference type="GO" id="GO:0006310">
    <property type="term" value="P:DNA recombination"/>
    <property type="evidence" value="ECO:0007669"/>
    <property type="project" value="UniProtKB-KW"/>
</dbReference>
<dbReference type="InterPro" id="IPR012337">
    <property type="entry name" value="RNaseH-like_sf"/>
</dbReference>
<dbReference type="PANTHER" id="PTHR10948">
    <property type="entry name" value="TRANSPOSASE"/>
    <property type="match status" value="1"/>
</dbReference>
<dbReference type="PROSITE" id="PS50994">
    <property type="entry name" value="INTEGRASE"/>
    <property type="match status" value="1"/>
</dbReference>
<dbReference type="OrthoDB" id="2266792at2"/>
<feature type="region of interest" description="Disordered" evidence="2">
    <location>
        <begin position="333"/>
        <end position="356"/>
    </location>
</feature>
<evidence type="ECO:0000256" key="2">
    <source>
        <dbReference type="SAM" id="MobiDB-lite"/>
    </source>
</evidence>
<dbReference type="PANTHER" id="PTHR10948:SF23">
    <property type="entry name" value="TRANSPOSASE INSI FOR INSERTION SEQUENCE ELEMENT IS30A-RELATED"/>
    <property type="match status" value="1"/>
</dbReference>
<feature type="compositionally biased region" description="Basic residues" evidence="2">
    <location>
        <begin position="344"/>
        <end position="356"/>
    </location>
</feature>
<keyword evidence="1" id="KW-0233">DNA recombination</keyword>
<dbReference type="GO" id="GO:0004803">
    <property type="term" value="F:transposase activity"/>
    <property type="evidence" value="ECO:0007669"/>
    <property type="project" value="TreeGrafter"/>
</dbReference>
<dbReference type="GO" id="GO:0015074">
    <property type="term" value="P:DNA integration"/>
    <property type="evidence" value="ECO:0007669"/>
    <property type="project" value="InterPro"/>
</dbReference>
<name>A0A4Z0S099_WEICO</name>
<dbReference type="GO" id="GO:0032196">
    <property type="term" value="P:transposition"/>
    <property type="evidence" value="ECO:0007669"/>
    <property type="project" value="TreeGrafter"/>
</dbReference>
<reference evidence="4 5" key="1">
    <citation type="submission" date="2018-03" db="EMBL/GenBank/DDBJ databases">
        <title>Genome sequencing of Weissella confusa isolates.</title>
        <authorList>
            <person name="Kajala I."/>
            <person name="Baruah R."/>
            <person name="Bergsveinson J."/>
            <person name="Juvonen R."/>
            <person name="Ziola B."/>
        </authorList>
    </citation>
    <scope>NUCLEOTIDE SEQUENCE [LARGE SCALE GENOMIC DNA]</scope>
    <source>
        <strain evidence="4 5">VTT E-062653</strain>
    </source>
</reference>
<dbReference type="NCBIfam" id="NF033563">
    <property type="entry name" value="transpos_IS30"/>
    <property type="match status" value="1"/>
</dbReference>
<dbReference type="GO" id="GO:0003676">
    <property type="term" value="F:nucleic acid binding"/>
    <property type="evidence" value="ECO:0007669"/>
    <property type="project" value="InterPro"/>
</dbReference>
<gene>
    <name evidence="4" type="ORF">C6P11_05960</name>
</gene>
<evidence type="ECO:0000313" key="5">
    <source>
        <dbReference type="Proteomes" id="UP000297646"/>
    </source>
</evidence>
<feature type="domain" description="Integrase catalytic" evidence="3">
    <location>
        <begin position="191"/>
        <end position="345"/>
    </location>
</feature>
<dbReference type="InterPro" id="IPR001584">
    <property type="entry name" value="Integrase_cat-core"/>
</dbReference>
<dbReference type="Proteomes" id="UP000297646">
    <property type="component" value="Unassembled WGS sequence"/>
</dbReference>
<dbReference type="EMBL" id="PVSN01000038">
    <property type="protein sequence ID" value="TGE72645.1"/>
    <property type="molecule type" value="Genomic_DNA"/>
</dbReference>
<dbReference type="SUPFAM" id="SSF53098">
    <property type="entry name" value="Ribonuclease H-like"/>
    <property type="match status" value="1"/>
</dbReference>
<protein>
    <submittedName>
        <fullName evidence="4">IS30 family transposase</fullName>
    </submittedName>
</protein>
<evidence type="ECO:0000259" key="3">
    <source>
        <dbReference type="PROSITE" id="PS50994"/>
    </source>
</evidence>
<evidence type="ECO:0000313" key="4">
    <source>
        <dbReference type="EMBL" id="TGE72645.1"/>
    </source>
</evidence>
<accession>A0A4Z0S099</accession>
<dbReference type="AlphaFoldDB" id="A0A4Z0S099"/>
<dbReference type="InterPro" id="IPR036397">
    <property type="entry name" value="RNaseH_sf"/>
</dbReference>